<comment type="caution">
    <text evidence="2">The sequence shown here is derived from an EMBL/GenBank/DDBJ whole genome shotgun (WGS) entry which is preliminary data.</text>
</comment>
<evidence type="ECO:0008006" key="4">
    <source>
        <dbReference type="Google" id="ProtNLM"/>
    </source>
</evidence>
<evidence type="ECO:0000256" key="1">
    <source>
        <dbReference type="SAM" id="MobiDB-lite"/>
    </source>
</evidence>
<gene>
    <name evidence="2" type="ORF">NESM_000409000</name>
</gene>
<dbReference type="AlphaFoldDB" id="A0AAW0EL65"/>
<keyword evidence="3" id="KW-1185">Reference proteome</keyword>
<proteinExistence type="predicted"/>
<feature type="compositionally biased region" description="Low complexity" evidence="1">
    <location>
        <begin position="1"/>
        <end position="27"/>
    </location>
</feature>
<dbReference type="EMBL" id="JAECZO010000043">
    <property type="protein sequence ID" value="KAK7194878.1"/>
    <property type="molecule type" value="Genomic_DNA"/>
</dbReference>
<dbReference type="Proteomes" id="UP001430356">
    <property type="component" value="Unassembled WGS sequence"/>
</dbReference>
<name>A0AAW0EL65_9TRYP</name>
<organism evidence="2 3">
    <name type="scientific">Novymonas esmeraldas</name>
    <dbReference type="NCBI Taxonomy" id="1808958"/>
    <lineage>
        <taxon>Eukaryota</taxon>
        <taxon>Discoba</taxon>
        <taxon>Euglenozoa</taxon>
        <taxon>Kinetoplastea</taxon>
        <taxon>Metakinetoplastina</taxon>
        <taxon>Trypanosomatida</taxon>
        <taxon>Trypanosomatidae</taxon>
        <taxon>Novymonas</taxon>
    </lineage>
</organism>
<evidence type="ECO:0000313" key="3">
    <source>
        <dbReference type="Proteomes" id="UP001430356"/>
    </source>
</evidence>
<accession>A0AAW0EL65</accession>
<evidence type="ECO:0000313" key="2">
    <source>
        <dbReference type="EMBL" id="KAK7194878.1"/>
    </source>
</evidence>
<sequence length="251" mass="26729">MSVATTSSTTSIVSRIPPSNTDGTARGCSGGGGGGVGGVLLPLAVVSAGALCLWKVVQTCSISVHPRCITLVYDTRRKTLVCTSADRERRRDALPRVSHFSVSLYLSSALLSCTRTRLFVPPSSFFSVFTLPRGVLEEPGESCNCAVEEVAVRDAAVTMMVTVSYTIPFEQLERYLAAVGPVPPNEVIAKAVAHVARVRCAEQSAGILLSRSRRDSVFMPLFRGHLASRLMSDAAVRVSDVAVETVVLLES</sequence>
<reference evidence="2 3" key="1">
    <citation type="journal article" date="2021" name="MBio">
        <title>A New Model Trypanosomatid, Novymonas esmeraldas: Genomic Perception of Its 'Candidatus Pandoraea novymonadis' Endosymbiont.</title>
        <authorList>
            <person name="Zakharova A."/>
            <person name="Saura A."/>
            <person name="Butenko A."/>
            <person name="Podesvova L."/>
            <person name="Warmusova S."/>
            <person name="Kostygov A.Y."/>
            <person name="Nenarokova A."/>
            <person name="Lukes J."/>
            <person name="Opperdoes F.R."/>
            <person name="Yurchenko V."/>
        </authorList>
    </citation>
    <scope>NUCLEOTIDE SEQUENCE [LARGE SCALE GENOMIC DNA]</scope>
    <source>
        <strain evidence="2 3">E262AT.01</strain>
    </source>
</reference>
<protein>
    <recommendedName>
        <fullName evidence="4">Band 7 domain-containing protein</fullName>
    </recommendedName>
</protein>
<feature type="region of interest" description="Disordered" evidence="1">
    <location>
        <begin position="1"/>
        <end position="28"/>
    </location>
</feature>